<dbReference type="EMBL" id="JAHQIW010004160">
    <property type="protein sequence ID" value="KAJ1361294.1"/>
    <property type="molecule type" value="Genomic_DNA"/>
</dbReference>
<dbReference type="Proteomes" id="UP001196413">
    <property type="component" value="Unassembled WGS sequence"/>
</dbReference>
<dbReference type="EMBL" id="JAHQIW010001887">
    <property type="protein sequence ID" value="KAJ1353938.1"/>
    <property type="molecule type" value="Genomic_DNA"/>
</dbReference>
<protein>
    <submittedName>
        <fullName evidence="1">Uncharacterized protein</fullName>
    </submittedName>
</protein>
<proteinExistence type="predicted"/>
<name>A0AAD5QJ03_PARTN</name>
<gene>
    <name evidence="1" type="ORF">KIN20_010717</name>
    <name evidence="2" type="ORF">KIN20_020510</name>
</gene>
<reference evidence="1" key="1">
    <citation type="submission" date="2021-06" db="EMBL/GenBank/DDBJ databases">
        <title>Parelaphostrongylus tenuis whole genome reference sequence.</title>
        <authorList>
            <person name="Garwood T.J."/>
            <person name="Larsen P.A."/>
            <person name="Fountain-Jones N.M."/>
            <person name="Garbe J.R."/>
            <person name="Macchietto M.G."/>
            <person name="Kania S.A."/>
            <person name="Gerhold R.W."/>
            <person name="Richards J.E."/>
            <person name="Wolf T.M."/>
        </authorList>
    </citation>
    <scope>NUCLEOTIDE SEQUENCE</scope>
    <source>
        <strain evidence="1">MNPRO001-30</strain>
        <tissue evidence="1">Meninges</tissue>
    </source>
</reference>
<dbReference type="AlphaFoldDB" id="A0AAD5QJ03"/>
<evidence type="ECO:0000313" key="3">
    <source>
        <dbReference type="Proteomes" id="UP001196413"/>
    </source>
</evidence>
<sequence>MDEERVGLQPGTISELWIFSLVRDIRGTPNNDLSPARCITASDLISCLQSPEFLTHMLKEGESGRKEKYSVGRPICRLD</sequence>
<keyword evidence="3" id="KW-1185">Reference proteome</keyword>
<organism evidence="1 3">
    <name type="scientific">Parelaphostrongylus tenuis</name>
    <name type="common">Meningeal worm</name>
    <dbReference type="NCBI Taxonomy" id="148309"/>
    <lineage>
        <taxon>Eukaryota</taxon>
        <taxon>Metazoa</taxon>
        <taxon>Ecdysozoa</taxon>
        <taxon>Nematoda</taxon>
        <taxon>Chromadorea</taxon>
        <taxon>Rhabditida</taxon>
        <taxon>Rhabditina</taxon>
        <taxon>Rhabditomorpha</taxon>
        <taxon>Strongyloidea</taxon>
        <taxon>Metastrongylidae</taxon>
        <taxon>Parelaphostrongylus</taxon>
    </lineage>
</organism>
<accession>A0AAD5QJ03</accession>
<evidence type="ECO:0000313" key="2">
    <source>
        <dbReference type="EMBL" id="KAJ1361294.1"/>
    </source>
</evidence>
<evidence type="ECO:0000313" key="1">
    <source>
        <dbReference type="EMBL" id="KAJ1353938.1"/>
    </source>
</evidence>
<comment type="caution">
    <text evidence="1">The sequence shown here is derived from an EMBL/GenBank/DDBJ whole genome shotgun (WGS) entry which is preliminary data.</text>
</comment>